<reference evidence="1 2" key="1">
    <citation type="journal article" date="2023" name="Plants (Basel)">
        <title>Bridging the Gap: Combining Genomics and Transcriptomics Approaches to Understand Stylosanthes scabra, an Orphan Legume from the Brazilian Caatinga.</title>
        <authorList>
            <person name="Ferreira-Neto J.R.C."/>
            <person name="da Silva M.D."/>
            <person name="Binneck E."/>
            <person name="de Melo N.F."/>
            <person name="da Silva R.H."/>
            <person name="de Melo A.L.T.M."/>
            <person name="Pandolfi V."/>
            <person name="Bustamante F.O."/>
            <person name="Brasileiro-Vidal A.C."/>
            <person name="Benko-Iseppon A.M."/>
        </authorList>
    </citation>
    <scope>NUCLEOTIDE SEQUENCE [LARGE SCALE GENOMIC DNA]</scope>
    <source>
        <tissue evidence="1">Leaves</tissue>
    </source>
</reference>
<evidence type="ECO:0000313" key="1">
    <source>
        <dbReference type="EMBL" id="MED6139128.1"/>
    </source>
</evidence>
<evidence type="ECO:0000313" key="2">
    <source>
        <dbReference type="Proteomes" id="UP001341840"/>
    </source>
</evidence>
<dbReference type="Proteomes" id="UP001341840">
    <property type="component" value="Unassembled WGS sequence"/>
</dbReference>
<protein>
    <submittedName>
        <fullName evidence="1">Uncharacterized protein</fullName>
    </submittedName>
</protein>
<keyword evidence="2" id="KW-1185">Reference proteome</keyword>
<accession>A0ABU6STK7</accession>
<gene>
    <name evidence="1" type="ORF">PIB30_080967</name>
</gene>
<dbReference type="EMBL" id="JASCZI010061610">
    <property type="protein sequence ID" value="MED6139128.1"/>
    <property type="molecule type" value="Genomic_DNA"/>
</dbReference>
<sequence>MLFNLGGGFKVIKKVGYHFLSPQPNGRFMHLLVWIHNDEHIRVTFDFKCHRRLMPQHIMDFSVEVVEVGCPSVPRANEPSGLPFAATPFRFGSSFGGLHDDEYISNTPAGRRLRYILLALYPIPSLVDVPCFFHQLDLDAMHMDDLLKAELADDYNTDGGAEFHVDIG</sequence>
<comment type="caution">
    <text evidence="1">The sequence shown here is derived from an EMBL/GenBank/DDBJ whole genome shotgun (WGS) entry which is preliminary data.</text>
</comment>
<organism evidence="1 2">
    <name type="scientific">Stylosanthes scabra</name>
    <dbReference type="NCBI Taxonomy" id="79078"/>
    <lineage>
        <taxon>Eukaryota</taxon>
        <taxon>Viridiplantae</taxon>
        <taxon>Streptophyta</taxon>
        <taxon>Embryophyta</taxon>
        <taxon>Tracheophyta</taxon>
        <taxon>Spermatophyta</taxon>
        <taxon>Magnoliopsida</taxon>
        <taxon>eudicotyledons</taxon>
        <taxon>Gunneridae</taxon>
        <taxon>Pentapetalae</taxon>
        <taxon>rosids</taxon>
        <taxon>fabids</taxon>
        <taxon>Fabales</taxon>
        <taxon>Fabaceae</taxon>
        <taxon>Papilionoideae</taxon>
        <taxon>50 kb inversion clade</taxon>
        <taxon>dalbergioids sensu lato</taxon>
        <taxon>Dalbergieae</taxon>
        <taxon>Pterocarpus clade</taxon>
        <taxon>Stylosanthes</taxon>
    </lineage>
</organism>
<name>A0ABU6STK7_9FABA</name>
<proteinExistence type="predicted"/>